<dbReference type="EMBL" id="CM002875">
    <property type="protein sequence ID" value="KFK29477.1"/>
    <property type="molecule type" value="Genomic_DNA"/>
</dbReference>
<reference evidence="3" key="1">
    <citation type="journal article" date="2015" name="Nat. Plants">
        <title>Genome expansion of Arabis alpina linked with retrotransposition and reduced symmetric DNA methylation.</title>
        <authorList>
            <person name="Willing E.M."/>
            <person name="Rawat V."/>
            <person name="Mandakova T."/>
            <person name="Maumus F."/>
            <person name="James G.V."/>
            <person name="Nordstroem K.J."/>
            <person name="Becker C."/>
            <person name="Warthmann N."/>
            <person name="Chica C."/>
            <person name="Szarzynska B."/>
            <person name="Zytnicki M."/>
            <person name="Albani M.C."/>
            <person name="Kiefer C."/>
            <person name="Bergonzi S."/>
            <person name="Castaings L."/>
            <person name="Mateos J.L."/>
            <person name="Berns M.C."/>
            <person name="Bujdoso N."/>
            <person name="Piofczyk T."/>
            <person name="de Lorenzo L."/>
            <person name="Barrero-Sicilia C."/>
            <person name="Mateos I."/>
            <person name="Piednoel M."/>
            <person name="Hagmann J."/>
            <person name="Chen-Min-Tao R."/>
            <person name="Iglesias-Fernandez R."/>
            <person name="Schuster S.C."/>
            <person name="Alonso-Blanco C."/>
            <person name="Roudier F."/>
            <person name="Carbonero P."/>
            <person name="Paz-Ares J."/>
            <person name="Davis S.J."/>
            <person name="Pecinka A."/>
            <person name="Quesneville H."/>
            <person name="Colot V."/>
            <person name="Lysak M.A."/>
            <person name="Weigel D."/>
            <person name="Coupland G."/>
            <person name="Schneeberger K."/>
        </authorList>
    </citation>
    <scope>NUCLEOTIDE SEQUENCE [LARGE SCALE GENOMIC DNA]</scope>
    <source>
        <strain evidence="3">cv. Pajares</strain>
    </source>
</reference>
<name>A0A087GHX5_ARAAL</name>
<dbReference type="Proteomes" id="UP000029120">
    <property type="component" value="Chromosome 7"/>
</dbReference>
<gene>
    <name evidence="2" type="ordered locus">AALP_Aa7g139200</name>
</gene>
<dbReference type="AlphaFoldDB" id="A0A087GHX5"/>
<evidence type="ECO:0000313" key="2">
    <source>
        <dbReference type="EMBL" id="KFK29477.1"/>
    </source>
</evidence>
<proteinExistence type="predicted"/>
<dbReference type="Gramene" id="KFK29477">
    <property type="protein sequence ID" value="KFK29477"/>
    <property type="gene ID" value="AALP_AA7G139200"/>
</dbReference>
<sequence>MKKTNKQKNEIRTKPEKQIRFESEAERETDLSLSKKYYTLLSHIRCYRSFAGEEESETLERKQK</sequence>
<protein>
    <submittedName>
        <fullName evidence="2">Uncharacterized protein</fullName>
    </submittedName>
</protein>
<evidence type="ECO:0000256" key="1">
    <source>
        <dbReference type="SAM" id="MobiDB-lite"/>
    </source>
</evidence>
<accession>A0A087GHX5</accession>
<feature type="region of interest" description="Disordered" evidence="1">
    <location>
        <begin position="1"/>
        <end position="25"/>
    </location>
</feature>
<feature type="compositionally biased region" description="Basic and acidic residues" evidence="1">
    <location>
        <begin position="7"/>
        <end position="25"/>
    </location>
</feature>
<evidence type="ECO:0000313" key="3">
    <source>
        <dbReference type="Proteomes" id="UP000029120"/>
    </source>
</evidence>
<organism evidence="2 3">
    <name type="scientific">Arabis alpina</name>
    <name type="common">Alpine rock-cress</name>
    <dbReference type="NCBI Taxonomy" id="50452"/>
    <lineage>
        <taxon>Eukaryota</taxon>
        <taxon>Viridiplantae</taxon>
        <taxon>Streptophyta</taxon>
        <taxon>Embryophyta</taxon>
        <taxon>Tracheophyta</taxon>
        <taxon>Spermatophyta</taxon>
        <taxon>Magnoliopsida</taxon>
        <taxon>eudicotyledons</taxon>
        <taxon>Gunneridae</taxon>
        <taxon>Pentapetalae</taxon>
        <taxon>rosids</taxon>
        <taxon>malvids</taxon>
        <taxon>Brassicales</taxon>
        <taxon>Brassicaceae</taxon>
        <taxon>Arabideae</taxon>
        <taxon>Arabis</taxon>
    </lineage>
</organism>
<keyword evidence="3" id="KW-1185">Reference proteome</keyword>